<keyword evidence="2" id="KW-1185">Reference proteome</keyword>
<reference evidence="1 2" key="1">
    <citation type="submission" date="2019-12" db="EMBL/GenBank/DDBJ databases">
        <title>Microbes associate with the intestines of laboratory mice.</title>
        <authorList>
            <person name="Navarre W."/>
            <person name="Wong E."/>
        </authorList>
    </citation>
    <scope>NUCLEOTIDE SEQUENCE [LARGE SCALE GENOMIC DNA]</scope>
    <source>
        <strain evidence="1 2">NM82_D38</strain>
    </source>
</reference>
<organism evidence="1 2">
    <name type="scientific">Parasutterella muris</name>
    <dbReference type="NCBI Taxonomy" id="2565572"/>
    <lineage>
        <taxon>Bacteria</taxon>
        <taxon>Pseudomonadati</taxon>
        <taxon>Pseudomonadota</taxon>
        <taxon>Betaproteobacteria</taxon>
        <taxon>Burkholderiales</taxon>
        <taxon>Sutterellaceae</taxon>
        <taxon>Parasutterella</taxon>
    </lineage>
</organism>
<dbReference type="GO" id="GO:0008168">
    <property type="term" value="F:methyltransferase activity"/>
    <property type="evidence" value="ECO:0007669"/>
    <property type="project" value="UniProtKB-KW"/>
</dbReference>
<proteinExistence type="predicted"/>
<dbReference type="SUPFAM" id="SSF53335">
    <property type="entry name" value="S-adenosyl-L-methionine-dependent methyltransferases"/>
    <property type="match status" value="1"/>
</dbReference>
<dbReference type="Proteomes" id="UP000472580">
    <property type="component" value="Unassembled WGS sequence"/>
</dbReference>
<dbReference type="OrthoDB" id="8781114at2"/>
<name>A0A6L6YJ45_9BURK</name>
<evidence type="ECO:0000313" key="2">
    <source>
        <dbReference type="Proteomes" id="UP000472580"/>
    </source>
</evidence>
<evidence type="ECO:0000313" key="1">
    <source>
        <dbReference type="EMBL" id="MVX56769.1"/>
    </source>
</evidence>
<accession>A0A6L6YJ45</accession>
<protein>
    <submittedName>
        <fullName evidence="1">Methyltransferase domain-containing protein</fullName>
    </submittedName>
</protein>
<dbReference type="AlphaFoldDB" id="A0A6L6YJ45"/>
<dbReference type="CDD" id="cd02440">
    <property type="entry name" value="AdoMet_MTases"/>
    <property type="match status" value="1"/>
</dbReference>
<sequence length="175" mass="20527">MKSAKTPPILDPMSGARMFYFDKDHQSVLFGDIRDEDHWMTNYKKLEIHPDEVMDARSIPYPDNSFYLVVLDPPHLIYCGKTSDMAKAYGVLDKKWHEDMRRIFNEAWRVLKPNGTLIFKWADKDVSLAELLYVLPQAPVFGDKKQANNKSGTNRYWLVFFKHEDDKKQNPEEAK</sequence>
<dbReference type="Gene3D" id="3.40.50.150">
    <property type="entry name" value="Vaccinia Virus protein VP39"/>
    <property type="match status" value="1"/>
</dbReference>
<comment type="caution">
    <text evidence="1">The sequence shown here is derived from an EMBL/GenBank/DDBJ whole genome shotgun (WGS) entry which is preliminary data.</text>
</comment>
<gene>
    <name evidence="1" type="ORF">E5987_06045</name>
</gene>
<dbReference type="InterPro" id="IPR029063">
    <property type="entry name" value="SAM-dependent_MTases_sf"/>
</dbReference>
<keyword evidence="1" id="KW-0808">Transferase</keyword>
<keyword evidence="1" id="KW-0489">Methyltransferase</keyword>
<dbReference type="GO" id="GO:0032259">
    <property type="term" value="P:methylation"/>
    <property type="evidence" value="ECO:0007669"/>
    <property type="project" value="UniProtKB-KW"/>
</dbReference>
<dbReference type="EMBL" id="WSRP01000015">
    <property type="protein sequence ID" value="MVX56769.1"/>
    <property type="molecule type" value="Genomic_DNA"/>
</dbReference>
<dbReference type="RefSeq" id="WP_160335199.1">
    <property type="nucleotide sequence ID" value="NZ_WSRP01000015.1"/>
</dbReference>